<dbReference type="PROSITE" id="PS50943">
    <property type="entry name" value="HTH_CROC1"/>
    <property type="match status" value="1"/>
</dbReference>
<dbReference type="InterPro" id="IPR010982">
    <property type="entry name" value="Lambda_DNA-bd_dom_sf"/>
</dbReference>
<accession>A0ABN3N0F8</accession>
<protein>
    <recommendedName>
        <fullName evidence="1">HTH cro/C1-type domain-containing protein</fullName>
    </recommendedName>
</protein>
<dbReference type="EMBL" id="BAAATA010000064">
    <property type="protein sequence ID" value="GAA2512183.1"/>
    <property type="molecule type" value="Genomic_DNA"/>
</dbReference>
<reference evidence="2 3" key="1">
    <citation type="journal article" date="2019" name="Int. J. Syst. Evol. Microbiol.">
        <title>The Global Catalogue of Microorganisms (GCM) 10K type strain sequencing project: providing services to taxonomists for standard genome sequencing and annotation.</title>
        <authorList>
            <consortium name="The Broad Institute Genomics Platform"/>
            <consortium name="The Broad Institute Genome Sequencing Center for Infectious Disease"/>
            <person name="Wu L."/>
            <person name="Ma J."/>
        </authorList>
    </citation>
    <scope>NUCLEOTIDE SEQUENCE [LARGE SCALE GENOMIC DNA]</scope>
    <source>
        <strain evidence="2 3">JCM 6307</strain>
    </source>
</reference>
<feature type="domain" description="HTH cro/C1-type" evidence="1">
    <location>
        <begin position="26"/>
        <end position="81"/>
    </location>
</feature>
<name>A0ABN3N0F8_9ACTN</name>
<dbReference type="Pfam" id="PF13560">
    <property type="entry name" value="HTH_31"/>
    <property type="match status" value="1"/>
</dbReference>
<sequence>MDPTHPIWRSAPMQDAIARADPGAVVRLARRAADLTQAELGRAVDYTAASISRMERGLQPMRDVVLLRRVAAALDIPPHLLGLVPLQAQSEPHRHGHATRGCVMS</sequence>
<keyword evidence="3" id="KW-1185">Reference proteome</keyword>
<dbReference type="Proteomes" id="UP001501358">
    <property type="component" value="Unassembled WGS sequence"/>
</dbReference>
<dbReference type="SMART" id="SM00530">
    <property type="entry name" value="HTH_XRE"/>
    <property type="match status" value="1"/>
</dbReference>
<dbReference type="SUPFAM" id="SSF47413">
    <property type="entry name" value="lambda repressor-like DNA-binding domains"/>
    <property type="match status" value="1"/>
</dbReference>
<evidence type="ECO:0000259" key="1">
    <source>
        <dbReference type="PROSITE" id="PS50943"/>
    </source>
</evidence>
<dbReference type="CDD" id="cd00093">
    <property type="entry name" value="HTH_XRE"/>
    <property type="match status" value="1"/>
</dbReference>
<dbReference type="Gene3D" id="1.10.260.40">
    <property type="entry name" value="lambda repressor-like DNA-binding domains"/>
    <property type="match status" value="1"/>
</dbReference>
<evidence type="ECO:0000313" key="3">
    <source>
        <dbReference type="Proteomes" id="UP001501358"/>
    </source>
</evidence>
<evidence type="ECO:0000313" key="2">
    <source>
        <dbReference type="EMBL" id="GAA2512183.1"/>
    </source>
</evidence>
<organism evidence="2 3">
    <name type="scientific">Streptomyces thermolineatus</name>
    <dbReference type="NCBI Taxonomy" id="44033"/>
    <lineage>
        <taxon>Bacteria</taxon>
        <taxon>Bacillati</taxon>
        <taxon>Actinomycetota</taxon>
        <taxon>Actinomycetes</taxon>
        <taxon>Kitasatosporales</taxon>
        <taxon>Streptomycetaceae</taxon>
        <taxon>Streptomyces</taxon>
    </lineage>
</organism>
<comment type="caution">
    <text evidence="2">The sequence shown here is derived from an EMBL/GenBank/DDBJ whole genome shotgun (WGS) entry which is preliminary data.</text>
</comment>
<gene>
    <name evidence="2" type="ORF">GCM10010406_55320</name>
</gene>
<proteinExistence type="predicted"/>
<dbReference type="InterPro" id="IPR001387">
    <property type="entry name" value="Cro/C1-type_HTH"/>
</dbReference>